<evidence type="ECO:0000313" key="4">
    <source>
        <dbReference type="Proteomes" id="UP000361836"/>
    </source>
</evidence>
<gene>
    <name evidence="3" type="ORF">KCJAJFAP_01177</name>
</gene>
<proteinExistence type="predicted"/>
<dbReference type="AlphaFoldDB" id="A0A5K1JET0"/>
<protein>
    <recommendedName>
        <fullName evidence="2">DUF5626 domain-containing protein</fullName>
    </recommendedName>
</protein>
<reference evidence="3 4" key="1">
    <citation type="submission" date="2019-10" db="EMBL/GenBank/DDBJ databases">
        <authorList>
            <person name="Wolf R A."/>
        </authorList>
    </citation>
    <scope>NUCLEOTIDE SEQUENCE [LARGE SCALE GENOMIC DNA]</scope>
    <source>
        <strain evidence="3">Collinsella_aerofaciens_MC2</strain>
    </source>
</reference>
<evidence type="ECO:0000259" key="2">
    <source>
        <dbReference type="Pfam" id="PF18540"/>
    </source>
</evidence>
<dbReference type="InterPro" id="IPR040491">
    <property type="entry name" value="DUF5626"/>
</dbReference>
<accession>A0A5K1JET0</accession>
<name>A0A5K1JET0_9ACTN</name>
<evidence type="ECO:0000313" key="3">
    <source>
        <dbReference type="EMBL" id="VWM02681.1"/>
    </source>
</evidence>
<feature type="signal peptide" evidence="1">
    <location>
        <begin position="1"/>
        <end position="30"/>
    </location>
</feature>
<organism evidence="3 4">
    <name type="scientific">Collinsella aerofaciens</name>
    <dbReference type="NCBI Taxonomy" id="74426"/>
    <lineage>
        <taxon>Bacteria</taxon>
        <taxon>Bacillati</taxon>
        <taxon>Actinomycetota</taxon>
        <taxon>Coriobacteriia</taxon>
        <taxon>Coriobacteriales</taxon>
        <taxon>Coriobacteriaceae</taxon>
        <taxon>Collinsella</taxon>
    </lineage>
</organism>
<keyword evidence="4" id="KW-1185">Reference proteome</keyword>
<sequence length="171" mass="18870">MLRTLKASFFLSILLILPICFSFSPSTAYAAESDAVAISGATQDFDLTKGPEQSHQIKLKDGTVAVIGIKKTNEPSLIWDSYYNNASGTWTIYYNSPVIYREFKIKIANSLITSAWGQNYTTIGCTVTNESFVWNSKQATYRLNYESMGMASGIAVLQATMEGSTLHTYAN</sequence>
<dbReference type="Gene3D" id="2.60.40.3860">
    <property type="match status" value="1"/>
</dbReference>
<dbReference type="EMBL" id="CABWIE010000036">
    <property type="protein sequence ID" value="VWM02681.1"/>
    <property type="molecule type" value="Genomic_DNA"/>
</dbReference>
<feature type="chain" id="PRO_5023870330" description="DUF5626 domain-containing protein" evidence="1">
    <location>
        <begin position="31"/>
        <end position="171"/>
    </location>
</feature>
<dbReference type="Pfam" id="PF18540">
    <property type="entry name" value="DUF5626"/>
    <property type="match status" value="1"/>
</dbReference>
<dbReference type="Proteomes" id="UP000361836">
    <property type="component" value="Unassembled WGS sequence"/>
</dbReference>
<evidence type="ECO:0000256" key="1">
    <source>
        <dbReference type="SAM" id="SignalP"/>
    </source>
</evidence>
<feature type="domain" description="DUF5626" evidence="2">
    <location>
        <begin position="46"/>
        <end position="147"/>
    </location>
</feature>
<keyword evidence="1" id="KW-0732">Signal</keyword>